<feature type="compositionally biased region" description="Pro residues" evidence="1">
    <location>
        <begin position="170"/>
        <end position="183"/>
    </location>
</feature>
<dbReference type="Proteomes" id="UP001140217">
    <property type="component" value="Unassembled WGS sequence"/>
</dbReference>
<evidence type="ECO:0000313" key="3">
    <source>
        <dbReference type="Proteomes" id="UP001140217"/>
    </source>
</evidence>
<dbReference type="EMBL" id="JANBUL010000026">
    <property type="protein sequence ID" value="KAJ2784475.1"/>
    <property type="molecule type" value="Genomic_DNA"/>
</dbReference>
<comment type="caution">
    <text evidence="2">The sequence shown here is derived from an EMBL/GenBank/DDBJ whole genome shotgun (WGS) entry which is preliminary data.</text>
</comment>
<name>A0A9W8HKQ9_9FUNG</name>
<gene>
    <name evidence="2" type="ORF">H4R18_001097</name>
</gene>
<evidence type="ECO:0000313" key="2">
    <source>
        <dbReference type="EMBL" id="KAJ2784475.1"/>
    </source>
</evidence>
<protein>
    <submittedName>
        <fullName evidence="2">Uncharacterized protein</fullName>
    </submittedName>
</protein>
<dbReference type="OrthoDB" id="5580898at2759"/>
<accession>A0A9W8HKQ9</accession>
<feature type="compositionally biased region" description="Pro residues" evidence="1">
    <location>
        <begin position="217"/>
        <end position="227"/>
    </location>
</feature>
<reference evidence="2" key="1">
    <citation type="submission" date="2022-07" db="EMBL/GenBank/DDBJ databases">
        <title>Phylogenomic reconstructions and comparative analyses of Kickxellomycotina fungi.</title>
        <authorList>
            <person name="Reynolds N.K."/>
            <person name="Stajich J.E."/>
            <person name="Barry K."/>
            <person name="Grigoriev I.V."/>
            <person name="Crous P."/>
            <person name="Smith M.E."/>
        </authorList>
    </citation>
    <scope>NUCLEOTIDE SEQUENCE</scope>
    <source>
        <strain evidence="2">NBRC 105414</strain>
    </source>
</reference>
<evidence type="ECO:0000256" key="1">
    <source>
        <dbReference type="SAM" id="MobiDB-lite"/>
    </source>
</evidence>
<feature type="region of interest" description="Disordered" evidence="1">
    <location>
        <begin position="164"/>
        <end position="244"/>
    </location>
</feature>
<sequence length="244" mass="25375">MRPDPYKKKASRRYQAAHPGGSGGKRGEDPGPDATDAAAQPSSAGRRRAPHAAQGATTTTDRRYAPRPIQSNAERHAAAAASLEDSAAPDEQDAVREFLRHLEDGAQAAAAEHSAAYFRLRAEAEAESSVLGARGDGAWSQLTEVGWDRLLDAAGTLPLHELLGVDSSTPLPPEASAQPPPPEASAQPRPAAQVPVRKLDAADLAPGIAAPRVAKPAPKPPAAPGPAKPTQSVDDMEAFLDNLL</sequence>
<feature type="region of interest" description="Disordered" evidence="1">
    <location>
        <begin position="1"/>
        <end position="94"/>
    </location>
</feature>
<keyword evidence="3" id="KW-1185">Reference proteome</keyword>
<dbReference type="AlphaFoldDB" id="A0A9W8HKQ9"/>
<organism evidence="2 3">
    <name type="scientific">Coemansia javaensis</name>
    <dbReference type="NCBI Taxonomy" id="2761396"/>
    <lineage>
        <taxon>Eukaryota</taxon>
        <taxon>Fungi</taxon>
        <taxon>Fungi incertae sedis</taxon>
        <taxon>Zoopagomycota</taxon>
        <taxon>Kickxellomycotina</taxon>
        <taxon>Kickxellomycetes</taxon>
        <taxon>Kickxellales</taxon>
        <taxon>Kickxellaceae</taxon>
        <taxon>Coemansia</taxon>
    </lineage>
</organism>
<proteinExistence type="predicted"/>